<protein>
    <submittedName>
        <fullName evidence="6">AraC-like DNA-binding protein/ABC-type multidrug transport system fused ATPase/permease subunit</fullName>
    </submittedName>
</protein>
<dbReference type="RefSeq" id="WP_209976131.1">
    <property type="nucleotide sequence ID" value="NZ_JAGGLB010000024.1"/>
</dbReference>
<keyword evidence="4" id="KW-0812">Transmembrane</keyword>
<feature type="transmembrane region" description="Helical" evidence="4">
    <location>
        <begin position="314"/>
        <end position="333"/>
    </location>
</feature>
<dbReference type="Pfam" id="PF12833">
    <property type="entry name" value="HTH_18"/>
    <property type="match status" value="1"/>
</dbReference>
<evidence type="ECO:0000256" key="4">
    <source>
        <dbReference type="SAM" id="Phobius"/>
    </source>
</evidence>
<sequence length="785" mass="89507">MLIRNWIARFVENALERLKAPFYRKSLMTVLTIACLPILLIGIVVYITGVRQIENESNRMHQMQLNQAYDRIEEYLSHLELVSSQWAFHSAFDIRLQTMDLRDQFEETQNLYVSLSALERTDTMIGEVLLYLRNQQVTISPVDGVVPLEDSTRNTYSQLLQELGMVYWTHTLSQGVKPGNNRAPLSLVIKLTGIGKVESFGALIVHLDNTKVAHLFNDAYRQEEGASFILRKDGMFVARGGQEAGDVAKNELEQALSQYVLTHGADSGSVVYRYKANDYSLSYRSMNRLGSEWVYVTATPLTKLTAPVKTLSRLIIGVSLMVMLIAVILSWLASGRLYGPIQRLVSLFQGGREAARSGDEFAFIEDRWSNISRESQMLQTKLEDQLPAMREGFFLQLVQGHLYHLTESDIKERLEQLGWDTEQRIYGLVVLQLTGFNTASGRFSKGDEPLIGFAAANIINEMALPLKGLKHVIHFQDLSFGLLLSLPAEEWDNKWKLNLKLQEWVNALNAILHLNVTVSIGVPTPSVHQIPRAMEDAKRGLSYRSLQQENQVLDMAELLPQGREPISYPFAAEKDVLQAVRLGLEEDTIEALRRFMDDYQSRTDTELLVQQAMLQLLGSMQSAILQSGYSTHELFAGANLFLELSEIREPEEMLSWFEHRVVKPYTRLLTETQGIQNKRLVERVMETISDRYMTDLSLESCADLHGTYPQKLSAAFKKVTGMNFIDYVTQFRMEQSKELLMSTHLKINEVAEKVGYQSSYFIRVFKKHEGLTPKEYRDTHGVEYK</sequence>
<dbReference type="Gene3D" id="1.10.10.60">
    <property type="entry name" value="Homeodomain-like"/>
    <property type="match status" value="2"/>
</dbReference>
<dbReference type="PROSITE" id="PS00041">
    <property type="entry name" value="HTH_ARAC_FAMILY_1"/>
    <property type="match status" value="1"/>
</dbReference>
<dbReference type="InterPro" id="IPR009057">
    <property type="entry name" value="Homeodomain-like_sf"/>
</dbReference>
<dbReference type="InterPro" id="IPR018062">
    <property type="entry name" value="HTH_AraC-typ_CS"/>
</dbReference>
<evidence type="ECO:0000259" key="5">
    <source>
        <dbReference type="PROSITE" id="PS01124"/>
    </source>
</evidence>
<dbReference type="InterPro" id="IPR041522">
    <property type="entry name" value="CdaR_GGDEF"/>
</dbReference>
<dbReference type="EMBL" id="JAGGLB010000024">
    <property type="protein sequence ID" value="MBP1994289.1"/>
    <property type="molecule type" value="Genomic_DNA"/>
</dbReference>
<evidence type="ECO:0000313" key="7">
    <source>
        <dbReference type="Proteomes" id="UP001519287"/>
    </source>
</evidence>
<evidence type="ECO:0000313" key="6">
    <source>
        <dbReference type="EMBL" id="MBP1994289.1"/>
    </source>
</evidence>
<dbReference type="SMART" id="SM00342">
    <property type="entry name" value="HTH_ARAC"/>
    <property type="match status" value="1"/>
</dbReference>
<dbReference type="PANTHER" id="PTHR43280:SF28">
    <property type="entry name" value="HTH-TYPE TRANSCRIPTIONAL ACTIVATOR RHAS"/>
    <property type="match status" value="1"/>
</dbReference>
<accession>A0ABS4J658</accession>
<feature type="domain" description="HTH araC/xylS-type" evidence="5">
    <location>
        <begin position="682"/>
        <end position="779"/>
    </location>
</feature>
<keyword evidence="1" id="KW-0805">Transcription regulation</keyword>
<keyword evidence="3" id="KW-0804">Transcription</keyword>
<comment type="caution">
    <text evidence="6">The sequence shown here is derived from an EMBL/GenBank/DDBJ whole genome shotgun (WGS) entry which is preliminary data.</text>
</comment>
<evidence type="ECO:0000256" key="2">
    <source>
        <dbReference type="ARBA" id="ARBA00023125"/>
    </source>
</evidence>
<evidence type="ECO:0000256" key="1">
    <source>
        <dbReference type="ARBA" id="ARBA00023015"/>
    </source>
</evidence>
<dbReference type="Proteomes" id="UP001519287">
    <property type="component" value="Unassembled WGS sequence"/>
</dbReference>
<reference evidence="6 7" key="1">
    <citation type="submission" date="2021-03" db="EMBL/GenBank/DDBJ databases">
        <title>Genomic Encyclopedia of Type Strains, Phase IV (KMG-IV): sequencing the most valuable type-strain genomes for metagenomic binning, comparative biology and taxonomic classification.</title>
        <authorList>
            <person name="Goeker M."/>
        </authorList>
    </citation>
    <scope>NUCLEOTIDE SEQUENCE [LARGE SCALE GENOMIC DNA]</scope>
    <source>
        <strain evidence="6 7">DSM 26048</strain>
    </source>
</reference>
<evidence type="ECO:0000256" key="3">
    <source>
        <dbReference type="ARBA" id="ARBA00023163"/>
    </source>
</evidence>
<gene>
    <name evidence="6" type="ORF">J2Z66_005925</name>
</gene>
<feature type="transmembrane region" description="Helical" evidence="4">
    <location>
        <begin position="27"/>
        <end position="49"/>
    </location>
</feature>
<dbReference type="Pfam" id="PF17853">
    <property type="entry name" value="GGDEF_2"/>
    <property type="match status" value="1"/>
</dbReference>
<proteinExistence type="predicted"/>
<keyword evidence="2" id="KW-0238">DNA-binding</keyword>
<dbReference type="CDD" id="cd18774">
    <property type="entry name" value="PDC2_HK_sensor"/>
    <property type="match status" value="1"/>
</dbReference>
<organism evidence="6 7">
    <name type="scientific">Paenibacillus eucommiae</name>
    <dbReference type="NCBI Taxonomy" id="1355755"/>
    <lineage>
        <taxon>Bacteria</taxon>
        <taxon>Bacillati</taxon>
        <taxon>Bacillota</taxon>
        <taxon>Bacilli</taxon>
        <taxon>Bacillales</taxon>
        <taxon>Paenibacillaceae</taxon>
        <taxon>Paenibacillus</taxon>
    </lineage>
</organism>
<keyword evidence="4" id="KW-0472">Membrane</keyword>
<dbReference type="PROSITE" id="PS01124">
    <property type="entry name" value="HTH_ARAC_FAMILY_2"/>
    <property type="match status" value="1"/>
</dbReference>
<keyword evidence="4" id="KW-1133">Transmembrane helix</keyword>
<dbReference type="SUPFAM" id="SSF46689">
    <property type="entry name" value="Homeodomain-like"/>
    <property type="match status" value="2"/>
</dbReference>
<dbReference type="InterPro" id="IPR018060">
    <property type="entry name" value="HTH_AraC"/>
</dbReference>
<keyword evidence="7" id="KW-1185">Reference proteome</keyword>
<name>A0ABS4J658_9BACL</name>
<dbReference type="PANTHER" id="PTHR43280">
    <property type="entry name" value="ARAC-FAMILY TRANSCRIPTIONAL REGULATOR"/>
    <property type="match status" value="1"/>
</dbReference>